<dbReference type="AlphaFoldDB" id="A0A4Z0CAX6"/>
<evidence type="ECO:0000256" key="2">
    <source>
        <dbReference type="SAM" id="Phobius"/>
    </source>
</evidence>
<organism evidence="3 4">
    <name type="scientific">Ramlibacter humi</name>
    <dbReference type="NCBI Taxonomy" id="2530451"/>
    <lineage>
        <taxon>Bacteria</taxon>
        <taxon>Pseudomonadati</taxon>
        <taxon>Pseudomonadota</taxon>
        <taxon>Betaproteobacteria</taxon>
        <taxon>Burkholderiales</taxon>
        <taxon>Comamonadaceae</taxon>
        <taxon>Ramlibacter</taxon>
    </lineage>
</organism>
<sequence length="376" mass="39193">MPTAITDWGAAMMTSLAAALAMFLSAIPKIIGFAVILIVGWLLSSLIERGVAALLRAVRFNDLASRAGFTDFLSRMRVNTSSSELRDAGVAKAADPAGMIGLIAKWFVRLIALVVAFDALGLPAVSDVLRDLLLWLPNVVVALVVLVIGGLAARALSNLVRGASSEAGIEQSNLLAKIASVLVWAFAIVVAVNQIGIATTLVNTLFMAFVGAIALGLGLAFGLGGRETAGRILSRWYETSRDRGPQLAHAAEVAGDRAREQARGMAAQYPQGYQGGGMPAGSQQGGAPYQGQPTGQGARYEDPRYQGGAYQGGPSGGYTGGGGQMNPGYGQQGGSAYGNSTGGAQYPADGGPREESDRTREEREAQGYDTTLRRDR</sequence>
<dbReference type="RefSeq" id="WP_135248829.1">
    <property type="nucleotide sequence ID" value="NZ_SMLK01000001.1"/>
</dbReference>
<dbReference type="InterPro" id="IPR011014">
    <property type="entry name" value="MscS_channel_TM-2"/>
</dbReference>
<dbReference type="GO" id="GO:0016020">
    <property type="term" value="C:membrane"/>
    <property type="evidence" value="ECO:0007669"/>
    <property type="project" value="InterPro"/>
</dbReference>
<feature type="compositionally biased region" description="Gly residues" evidence="1">
    <location>
        <begin position="309"/>
        <end position="336"/>
    </location>
</feature>
<feature type="transmembrane region" description="Helical" evidence="2">
    <location>
        <begin position="16"/>
        <end position="43"/>
    </location>
</feature>
<feature type="transmembrane region" description="Helical" evidence="2">
    <location>
        <begin position="201"/>
        <end position="225"/>
    </location>
</feature>
<dbReference type="Gene3D" id="1.10.287.1260">
    <property type="match status" value="1"/>
</dbReference>
<evidence type="ECO:0000256" key="1">
    <source>
        <dbReference type="SAM" id="MobiDB-lite"/>
    </source>
</evidence>
<dbReference type="Proteomes" id="UP000297839">
    <property type="component" value="Unassembled WGS sequence"/>
</dbReference>
<keyword evidence="2" id="KW-1133">Transmembrane helix</keyword>
<keyword evidence="2" id="KW-0472">Membrane</keyword>
<proteinExistence type="predicted"/>
<keyword evidence="4" id="KW-1185">Reference proteome</keyword>
<feature type="compositionally biased region" description="Basic and acidic residues" evidence="1">
    <location>
        <begin position="351"/>
        <end position="376"/>
    </location>
</feature>
<protein>
    <submittedName>
        <fullName evidence="3">Small-conductance mechanosensitive ion channel</fullName>
    </submittedName>
</protein>
<feature type="transmembrane region" description="Helical" evidence="2">
    <location>
        <begin position="174"/>
        <end position="195"/>
    </location>
</feature>
<dbReference type="InterPro" id="IPR008910">
    <property type="entry name" value="MSC_TM_helix"/>
</dbReference>
<feature type="region of interest" description="Disordered" evidence="1">
    <location>
        <begin position="253"/>
        <end position="376"/>
    </location>
</feature>
<comment type="caution">
    <text evidence="3">The sequence shown here is derived from an EMBL/GenBank/DDBJ whole genome shotgun (WGS) entry which is preliminary data.</text>
</comment>
<feature type="transmembrane region" description="Helical" evidence="2">
    <location>
        <begin position="132"/>
        <end position="153"/>
    </location>
</feature>
<evidence type="ECO:0000313" key="3">
    <source>
        <dbReference type="EMBL" id="TFZ08753.1"/>
    </source>
</evidence>
<name>A0A4Z0CAX6_9BURK</name>
<reference evidence="3 4" key="1">
    <citation type="submission" date="2019-03" db="EMBL/GenBank/DDBJ databases">
        <title>Ramlibacter sp. 18x22-1, whole genome shotgun sequence.</title>
        <authorList>
            <person name="Zhang X."/>
            <person name="Feng G."/>
            <person name="Zhu H."/>
        </authorList>
    </citation>
    <scope>NUCLEOTIDE SEQUENCE [LARGE SCALE GENOMIC DNA]</scope>
    <source>
        <strain evidence="3 4">18x22-1</strain>
    </source>
</reference>
<dbReference type="Pfam" id="PF05552">
    <property type="entry name" value="MS_channel_1st_1"/>
    <property type="match status" value="2"/>
</dbReference>
<feature type="transmembrane region" description="Helical" evidence="2">
    <location>
        <begin position="106"/>
        <end position="126"/>
    </location>
</feature>
<gene>
    <name evidence="3" type="ORF">EZ216_06300</name>
</gene>
<dbReference type="SUPFAM" id="SSF82861">
    <property type="entry name" value="Mechanosensitive channel protein MscS (YggB), transmembrane region"/>
    <property type="match status" value="1"/>
</dbReference>
<dbReference type="OrthoDB" id="8902745at2"/>
<evidence type="ECO:0000313" key="4">
    <source>
        <dbReference type="Proteomes" id="UP000297839"/>
    </source>
</evidence>
<dbReference type="EMBL" id="SMLK01000001">
    <property type="protein sequence ID" value="TFZ08753.1"/>
    <property type="molecule type" value="Genomic_DNA"/>
</dbReference>
<keyword evidence="2" id="KW-0812">Transmembrane</keyword>
<accession>A0A4Z0CAX6</accession>